<dbReference type="Pfam" id="PF03732">
    <property type="entry name" value="Retrotrans_gag"/>
    <property type="match status" value="1"/>
</dbReference>
<dbReference type="InterPro" id="IPR005162">
    <property type="entry name" value="Retrotrans_gag_dom"/>
</dbReference>
<evidence type="ECO:0000313" key="4">
    <source>
        <dbReference type="EMBL" id="VFQ98446.1"/>
    </source>
</evidence>
<evidence type="ECO:0000256" key="1">
    <source>
        <dbReference type="PROSITE-ProRule" id="PRU00047"/>
    </source>
</evidence>
<dbReference type="OrthoDB" id="1306017at2759"/>
<dbReference type="EMBL" id="OOIL02006592">
    <property type="protein sequence ID" value="VFQ98446.1"/>
    <property type="molecule type" value="Genomic_DNA"/>
</dbReference>
<evidence type="ECO:0000256" key="2">
    <source>
        <dbReference type="SAM" id="MobiDB-lite"/>
    </source>
</evidence>
<gene>
    <name evidence="4" type="ORF">CCAM_LOCUS40222</name>
</gene>
<accession>A0A484ND46</accession>
<keyword evidence="5" id="KW-1185">Reference proteome</keyword>
<dbReference type="PANTHER" id="PTHR34482">
    <property type="entry name" value="DNA DAMAGE-INDUCIBLE PROTEIN 1-LIKE"/>
    <property type="match status" value="1"/>
</dbReference>
<dbReference type="GO" id="GO:0008270">
    <property type="term" value="F:zinc ion binding"/>
    <property type="evidence" value="ECO:0007669"/>
    <property type="project" value="UniProtKB-KW"/>
</dbReference>
<feature type="domain" description="CCHC-type" evidence="3">
    <location>
        <begin position="311"/>
        <end position="325"/>
    </location>
</feature>
<keyword evidence="1" id="KW-0863">Zinc-finger</keyword>
<feature type="compositionally biased region" description="Polar residues" evidence="2">
    <location>
        <begin position="337"/>
        <end position="366"/>
    </location>
</feature>
<sequence>MSEASNNQNETHDMEQNVEAQQDPIMPAFLTQFLEQMANAPMFQPLPPPPPRQITLKTLKDNGAEEFHGDRISDPQIALDWIEQTERVLKNLSVPDARRPELAFQLLRKGAYEWWKRADEKAPKPWTWEHFDWAFKKEYIPARFREEKRTEFMELKQGDITLPELRQKFDHLAQFATTLVATPADRIEEFRKRLRPDIRPYVSTLTTTDFSKAYDLMAKAEKDVDDYKASLKAEEAGPSTRPTANTTPNAKRPIGETSEVSQAKKGKSVHTQPVPTHSVASSSKTRPTKIPPCPTCGRSHRGECWLTQGLCLGCGEDGHFRKNCPTNPVEPFPPASVRNQTTTQQPAQSQRTTAGSNQPRNQNQQVGRAPARTYAMIGRADPQENDAYDAADRRAAVVPPPRGSPETARPIGSCLV</sequence>
<dbReference type="PANTHER" id="PTHR34482:SF49">
    <property type="entry name" value="RETROTRANSPOSON GAG DOMAIN-CONTAINING PROTEIN"/>
    <property type="match status" value="1"/>
</dbReference>
<evidence type="ECO:0000313" key="5">
    <source>
        <dbReference type="Proteomes" id="UP000595140"/>
    </source>
</evidence>
<proteinExistence type="predicted"/>
<dbReference type="Gene3D" id="4.10.60.10">
    <property type="entry name" value="Zinc finger, CCHC-type"/>
    <property type="match status" value="1"/>
</dbReference>
<name>A0A484ND46_9ASTE</name>
<reference evidence="4 5" key="1">
    <citation type="submission" date="2018-04" db="EMBL/GenBank/DDBJ databases">
        <authorList>
            <person name="Vogel A."/>
        </authorList>
    </citation>
    <scope>NUCLEOTIDE SEQUENCE [LARGE SCALE GENOMIC DNA]</scope>
</reference>
<dbReference type="InterPro" id="IPR001878">
    <property type="entry name" value="Znf_CCHC"/>
</dbReference>
<feature type="region of interest" description="Disordered" evidence="2">
    <location>
        <begin position="325"/>
        <end position="416"/>
    </location>
</feature>
<dbReference type="AlphaFoldDB" id="A0A484ND46"/>
<dbReference type="PROSITE" id="PS50158">
    <property type="entry name" value="ZF_CCHC"/>
    <property type="match status" value="1"/>
</dbReference>
<dbReference type="Proteomes" id="UP000595140">
    <property type="component" value="Unassembled WGS sequence"/>
</dbReference>
<evidence type="ECO:0000259" key="3">
    <source>
        <dbReference type="PROSITE" id="PS50158"/>
    </source>
</evidence>
<organism evidence="4 5">
    <name type="scientific">Cuscuta campestris</name>
    <dbReference type="NCBI Taxonomy" id="132261"/>
    <lineage>
        <taxon>Eukaryota</taxon>
        <taxon>Viridiplantae</taxon>
        <taxon>Streptophyta</taxon>
        <taxon>Embryophyta</taxon>
        <taxon>Tracheophyta</taxon>
        <taxon>Spermatophyta</taxon>
        <taxon>Magnoliopsida</taxon>
        <taxon>eudicotyledons</taxon>
        <taxon>Gunneridae</taxon>
        <taxon>Pentapetalae</taxon>
        <taxon>asterids</taxon>
        <taxon>lamiids</taxon>
        <taxon>Solanales</taxon>
        <taxon>Convolvulaceae</taxon>
        <taxon>Cuscuteae</taxon>
        <taxon>Cuscuta</taxon>
        <taxon>Cuscuta subgen. Grammica</taxon>
        <taxon>Cuscuta sect. Cleistogrammica</taxon>
    </lineage>
</organism>
<protein>
    <recommendedName>
        <fullName evidence="3">CCHC-type domain-containing protein</fullName>
    </recommendedName>
</protein>
<dbReference type="GO" id="GO:0003676">
    <property type="term" value="F:nucleic acid binding"/>
    <property type="evidence" value="ECO:0007669"/>
    <property type="project" value="InterPro"/>
</dbReference>
<keyword evidence="1" id="KW-0479">Metal-binding</keyword>
<feature type="compositionally biased region" description="Polar residues" evidence="2">
    <location>
        <begin position="269"/>
        <end position="285"/>
    </location>
</feature>
<feature type="region of interest" description="Disordered" evidence="2">
    <location>
        <begin position="232"/>
        <end position="298"/>
    </location>
</feature>
<feature type="compositionally biased region" description="Polar residues" evidence="2">
    <location>
        <begin position="240"/>
        <end position="249"/>
    </location>
</feature>
<keyword evidence="1" id="KW-0862">Zinc</keyword>